<reference evidence="7" key="1">
    <citation type="journal article" date="2019" name="Int. J. Syst. Evol. Microbiol.">
        <title>The Global Catalogue of Microorganisms (GCM) 10K type strain sequencing project: providing services to taxonomists for standard genome sequencing and annotation.</title>
        <authorList>
            <consortium name="The Broad Institute Genomics Platform"/>
            <consortium name="The Broad Institute Genome Sequencing Center for Infectious Disease"/>
            <person name="Wu L."/>
            <person name="Ma J."/>
        </authorList>
    </citation>
    <scope>NUCLEOTIDE SEQUENCE [LARGE SCALE GENOMIC DNA]</scope>
    <source>
        <strain evidence="7">JCM 3369</strain>
    </source>
</reference>
<protein>
    <recommendedName>
        <fullName evidence="3">Regulatory protein RecX</fullName>
    </recommendedName>
</protein>
<organism evidence="6 7">
    <name type="scientific">Roseibium aestuarii</name>
    <dbReference type="NCBI Taxonomy" id="2600299"/>
    <lineage>
        <taxon>Bacteria</taxon>
        <taxon>Pseudomonadati</taxon>
        <taxon>Pseudomonadota</taxon>
        <taxon>Alphaproteobacteria</taxon>
        <taxon>Hyphomicrobiales</taxon>
        <taxon>Stappiaceae</taxon>
        <taxon>Roseibium</taxon>
    </lineage>
</organism>
<comment type="similarity">
    <text evidence="2">Belongs to the RecX family.</text>
</comment>
<dbReference type="InterPro" id="IPR003783">
    <property type="entry name" value="Regulatory_RecX"/>
</dbReference>
<evidence type="ECO:0000256" key="2">
    <source>
        <dbReference type="ARBA" id="ARBA00009695"/>
    </source>
</evidence>
<dbReference type="InterPro" id="IPR053924">
    <property type="entry name" value="RecX_HTH_2nd"/>
</dbReference>
<dbReference type="PANTHER" id="PTHR33602:SF1">
    <property type="entry name" value="REGULATORY PROTEIN RECX FAMILY PROTEIN"/>
    <property type="match status" value="1"/>
</dbReference>
<keyword evidence="7" id="KW-1185">Reference proteome</keyword>
<keyword evidence="4" id="KW-0963">Cytoplasm</keyword>
<dbReference type="Gene3D" id="1.10.10.10">
    <property type="entry name" value="Winged helix-like DNA-binding domain superfamily/Winged helix DNA-binding domain"/>
    <property type="match status" value="1"/>
</dbReference>
<accession>A0ABW4JU83</accession>
<dbReference type="InterPro" id="IPR036388">
    <property type="entry name" value="WH-like_DNA-bd_sf"/>
</dbReference>
<dbReference type="RefSeq" id="WP_149891887.1">
    <property type="nucleotide sequence ID" value="NZ_JBHUFA010000001.1"/>
</dbReference>
<dbReference type="Pfam" id="PF02631">
    <property type="entry name" value="RecX_HTH2"/>
    <property type="match status" value="1"/>
</dbReference>
<feature type="domain" description="RecX second three-helical" evidence="5">
    <location>
        <begin position="81"/>
        <end position="121"/>
    </location>
</feature>
<comment type="subcellular location">
    <subcellularLocation>
        <location evidence="1">Cytoplasm</location>
    </subcellularLocation>
</comment>
<evidence type="ECO:0000259" key="5">
    <source>
        <dbReference type="Pfam" id="PF02631"/>
    </source>
</evidence>
<dbReference type="EMBL" id="JBHUFA010000001">
    <property type="protein sequence ID" value="MFD1694238.1"/>
    <property type="molecule type" value="Genomic_DNA"/>
</dbReference>
<comment type="caution">
    <text evidence="6">The sequence shown here is derived from an EMBL/GenBank/DDBJ whole genome shotgun (WGS) entry which is preliminary data.</text>
</comment>
<gene>
    <name evidence="6" type="ORF">ACFSC7_01830</name>
</gene>
<proteinExistence type="inferred from homology"/>
<evidence type="ECO:0000256" key="4">
    <source>
        <dbReference type="ARBA" id="ARBA00022490"/>
    </source>
</evidence>
<dbReference type="PANTHER" id="PTHR33602">
    <property type="entry name" value="REGULATORY PROTEIN RECX FAMILY PROTEIN"/>
    <property type="match status" value="1"/>
</dbReference>
<name>A0ABW4JU83_9HYPH</name>
<dbReference type="Proteomes" id="UP001597327">
    <property type="component" value="Unassembled WGS sequence"/>
</dbReference>
<evidence type="ECO:0000313" key="6">
    <source>
        <dbReference type="EMBL" id="MFD1694238.1"/>
    </source>
</evidence>
<evidence type="ECO:0000256" key="3">
    <source>
        <dbReference type="ARBA" id="ARBA00018111"/>
    </source>
</evidence>
<evidence type="ECO:0000256" key="1">
    <source>
        <dbReference type="ARBA" id="ARBA00004496"/>
    </source>
</evidence>
<sequence length="191" mass="21338">MDETARKTTRPRRVPRLPTEDRLTRQALHYLDRYASSAANLRRVLERKVLKACQAHDKDPADYAALLDAVIAKCERSGVVNDMAYAEAKLASARRKGESRSRLSARLASKGVDRTLIDQVLEADDTPEQETARIFARRRRLGPYRKSGDRSASRDRDLAAMCRAGFGFGVAKDIIDGDGDDDAEHDTSFQS</sequence>
<evidence type="ECO:0000313" key="7">
    <source>
        <dbReference type="Proteomes" id="UP001597327"/>
    </source>
</evidence>